<accession>A0AAV8TLD9</accession>
<dbReference type="Proteomes" id="UP001159364">
    <property type="component" value="Linkage Group LG04"/>
</dbReference>
<evidence type="ECO:0000313" key="7">
    <source>
        <dbReference type="EMBL" id="KAJ8766769.1"/>
    </source>
</evidence>
<dbReference type="Pfam" id="PF23654">
    <property type="entry name" value="ARM_LIN_2nd"/>
    <property type="match status" value="1"/>
</dbReference>
<protein>
    <recommendedName>
        <fullName evidence="9">E3 ubiquitin-protein ligase LIN-1</fullName>
    </recommendedName>
</protein>
<dbReference type="InterPro" id="IPR055566">
    <property type="entry name" value="ARM_LIN"/>
</dbReference>
<keyword evidence="8" id="KW-1185">Reference proteome</keyword>
<evidence type="ECO:0000313" key="8">
    <source>
        <dbReference type="Proteomes" id="UP001159364"/>
    </source>
</evidence>
<dbReference type="SUPFAM" id="SSF50978">
    <property type="entry name" value="WD40 repeat-like"/>
    <property type="match status" value="1"/>
</dbReference>
<dbReference type="InterPro" id="IPR015943">
    <property type="entry name" value="WD40/YVTN_repeat-like_dom_sf"/>
</dbReference>
<dbReference type="InterPro" id="IPR019775">
    <property type="entry name" value="WD40_repeat_CS"/>
</dbReference>
<dbReference type="EMBL" id="JAIWQS010000004">
    <property type="protein sequence ID" value="KAJ8766769.1"/>
    <property type="molecule type" value="Genomic_DNA"/>
</dbReference>
<evidence type="ECO:0000259" key="5">
    <source>
        <dbReference type="Pfam" id="PF23628"/>
    </source>
</evidence>
<dbReference type="Pfam" id="PF00400">
    <property type="entry name" value="WD40"/>
    <property type="match status" value="1"/>
</dbReference>
<evidence type="ECO:0008006" key="9">
    <source>
        <dbReference type="Google" id="ProtNLM"/>
    </source>
</evidence>
<evidence type="ECO:0000256" key="1">
    <source>
        <dbReference type="ARBA" id="ARBA00022574"/>
    </source>
</evidence>
<organism evidence="7 8">
    <name type="scientific">Erythroxylum novogranatense</name>
    <dbReference type="NCBI Taxonomy" id="1862640"/>
    <lineage>
        <taxon>Eukaryota</taxon>
        <taxon>Viridiplantae</taxon>
        <taxon>Streptophyta</taxon>
        <taxon>Embryophyta</taxon>
        <taxon>Tracheophyta</taxon>
        <taxon>Spermatophyta</taxon>
        <taxon>Magnoliopsida</taxon>
        <taxon>eudicotyledons</taxon>
        <taxon>Gunneridae</taxon>
        <taxon>Pentapetalae</taxon>
        <taxon>rosids</taxon>
        <taxon>fabids</taxon>
        <taxon>Malpighiales</taxon>
        <taxon>Erythroxylaceae</taxon>
        <taxon>Erythroxylum</taxon>
    </lineage>
</organism>
<dbReference type="Pfam" id="PF23568">
    <property type="entry name" value="ARM_LIN"/>
    <property type="match status" value="1"/>
</dbReference>
<dbReference type="InterPro" id="IPR056514">
    <property type="entry name" value="ARM_LIN_2nd"/>
</dbReference>
<keyword evidence="2" id="KW-0677">Repeat</keyword>
<sequence length="1339" mass="151059">MASVSSCSFSVLSQDDDRPGLQSIRILVFSINECILEFLANTDSWKSLKLQCTSRLHIQKQEFFEFFEHSVLSNLYWGIENIEAALHAKCPGEKSTLLRDSERMLQVPALLDEQGVTAGISNHYLVCLAYFYLSVVKKLQNDEWQVALHFLQAMLVSPRVLQKEFLLKFGRSFFYSSIMPQVEVINEQKGLSDDPLADSSEDSIDEAVKEIAGRHKQWLMYYQVISYGELPKGNNRNINSSSLEDESRCFSHVVTSTNDDYNSTEQGHLFQNFYSNDKVHPLDPHGHILECLPNEPKKTEYEEYLSIKCLHEVLLDTESDTPTSSSSHHDCSLKDSDLEGTNEYIKTSTRRARESDNKLQPEVCAQNLQAPCSSLSTRSTKMILPHSRQHQVQDVDITDLFSGRFVNSVGDLDLSLSKHRYHTKENCLLEENSVEKLSQREVLNQTSSTNLQSYKFSLVSQQKISPTKQQISHKSRNFNESFDISGKDSKMGLVGVLEKAISKLFFSDGLVKCEEDYAVQVTTIYEMLNKKRGEKYTVLKDVILDRLLTAISSSKEERIIRASVYVLTSIISVNKSALADIKKKGLQLCDLASALKHNVHEAATLIYLINPSPTEIKTLELLPALVEVVCTSNTNMGKPTSLPMTPPAASLMIIEVLITAFDCATNNMHMAAITSPHVLCRLLDLGRSYNKNEYISLVKVLIKCMQFNGQCRKYVSQTISISPLQCLLQSHVEDAKLTAIEFFHEILHMPRSSAISLLRRMKKEGSTDMVQSLIHCVRNLQQNYQLLVANFVLQLETVENLSVKSVFIDTAMQIIFELLASENCSTAQQLSAFILANLGGTYSWTGEPYTVAWLVKKAGLSSLYHRNMIRNFDWMDPSLQDREVDWWCSKIAKGIISMGKPVFHALNKGLTSKTKKISRDSLTAIAWLGFEVAKCPKSIRYTACDILLNGIEQFMHPGLELEERLLACLCIYNYASGKGMQKLIHLSEGVRESLRRFSSVTWMAEELHRVADYYLRNKSRISCVHTQIMEASDSKSGSVTALIYYKGLLHSGYSDGSIKVWDIKQQSATLVCHMKEHKKTVTCFALFEAGDRLLSGSDDKTIRVWEMVYRKLECVEVVSMKEAVRKLQTYGQIIFAITQGHSMKVVDPQRTVKDICKAKKAKCMSVVRRKVYIGCTDSSIQELAIASNREREIRPPTKSWSMQSKPVNSIVVYKDWIYSASSNVEGSKVQDCRTYYNPQVSIAEVRNVLTMGVVEDFLYLNSSSSTSTLQIWLRATHQRVGRISAGSKITSLLTANDIIICGTEKGLIKVSSLNSDLDPVQFNNCSHFNSVSTQGWIPL</sequence>
<dbReference type="PANTHER" id="PTHR35549:SF2">
    <property type="entry name" value="TRANSDUCIN_WD40 REPEAT-LIKE SUPERFAMILY PROTEIN"/>
    <property type="match status" value="1"/>
</dbReference>
<name>A0AAV8TLD9_9ROSI</name>
<comment type="caution">
    <text evidence="7">The sequence shown here is derived from an EMBL/GenBank/DDBJ whole genome shotgun (WGS) entry which is preliminary data.</text>
</comment>
<dbReference type="InterPro" id="IPR016024">
    <property type="entry name" value="ARM-type_fold"/>
</dbReference>
<dbReference type="PANTHER" id="PTHR35549">
    <property type="entry name" value="OS04G0584500 PROTEIN"/>
    <property type="match status" value="1"/>
</dbReference>
<dbReference type="InterPro" id="IPR011989">
    <property type="entry name" value="ARM-like"/>
</dbReference>
<dbReference type="SUPFAM" id="SSF48371">
    <property type="entry name" value="ARM repeat"/>
    <property type="match status" value="1"/>
</dbReference>
<reference evidence="7 8" key="1">
    <citation type="submission" date="2021-09" db="EMBL/GenBank/DDBJ databases">
        <title>Genomic insights and catalytic innovation underlie evolution of tropane alkaloids biosynthesis.</title>
        <authorList>
            <person name="Wang Y.-J."/>
            <person name="Tian T."/>
            <person name="Huang J.-P."/>
            <person name="Huang S.-X."/>
        </authorList>
    </citation>
    <scope>NUCLEOTIDE SEQUENCE [LARGE SCALE GENOMIC DNA]</scope>
    <source>
        <strain evidence="7">KIB-2018</strain>
        <tissue evidence="7">Leaf</tissue>
    </source>
</reference>
<keyword evidence="1 3" id="KW-0853">WD repeat</keyword>
<dbReference type="PROSITE" id="PS50082">
    <property type="entry name" value="WD_REPEATS_2"/>
    <property type="match status" value="2"/>
</dbReference>
<evidence type="ECO:0000259" key="6">
    <source>
        <dbReference type="Pfam" id="PF23654"/>
    </source>
</evidence>
<feature type="domain" description="Putative E3 ubiquitin-protein ligase LIN N-terminal" evidence="4">
    <location>
        <begin position="25"/>
        <end position="179"/>
    </location>
</feature>
<dbReference type="InterPro" id="IPR036322">
    <property type="entry name" value="WD40_repeat_dom_sf"/>
</dbReference>
<evidence type="ECO:0000256" key="2">
    <source>
        <dbReference type="ARBA" id="ARBA00022737"/>
    </source>
</evidence>
<feature type="repeat" description="WD" evidence="3">
    <location>
        <begin position="1074"/>
        <end position="1107"/>
    </location>
</feature>
<dbReference type="PROSITE" id="PS50294">
    <property type="entry name" value="WD_REPEATS_REGION"/>
    <property type="match status" value="1"/>
</dbReference>
<dbReference type="Gene3D" id="1.25.10.10">
    <property type="entry name" value="Leucine-rich Repeat Variant"/>
    <property type="match status" value="1"/>
</dbReference>
<dbReference type="PROSITE" id="PS00678">
    <property type="entry name" value="WD_REPEATS_1"/>
    <property type="match status" value="1"/>
</dbReference>
<evidence type="ECO:0000256" key="3">
    <source>
        <dbReference type="PROSITE-ProRule" id="PRU00221"/>
    </source>
</evidence>
<feature type="domain" description="Putative E3 ubiquitin-protein ligase LIN ARM-like" evidence="5">
    <location>
        <begin position="657"/>
        <end position="1010"/>
    </location>
</feature>
<dbReference type="InterPro" id="IPR056512">
    <property type="entry name" value="LIN_N"/>
</dbReference>
<feature type="repeat" description="WD" evidence="3">
    <location>
        <begin position="1048"/>
        <end position="1071"/>
    </location>
</feature>
<proteinExistence type="predicted"/>
<evidence type="ECO:0000259" key="4">
    <source>
        <dbReference type="Pfam" id="PF23568"/>
    </source>
</evidence>
<gene>
    <name evidence="7" type="ORF">K2173_007836</name>
</gene>
<dbReference type="SMART" id="SM00320">
    <property type="entry name" value="WD40"/>
    <property type="match status" value="2"/>
</dbReference>
<dbReference type="Pfam" id="PF23628">
    <property type="entry name" value="ARM_LIN_C"/>
    <property type="match status" value="1"/>
</dbReference>
<feature type="domain" description="Putative E3 ubiquitin-protein ligase LIN ARM repeats" evidence="6">
    <location>
        <begin position="494"/>
        <end position="655"/>
    </location>
</feature>
<dbReference type="Gene3D" id="2.130.10.10">
    <property type="entry name" value="YVTN repeat-like/Quinoprotein amine dehydrogenase"/>
    <property type="match status" value="1"/>
</dbReference>
<dbReference type="InterPro" id="IPR001680">
    <property type="entry name" value="WD40_rpt"/>
</dbReference>